<dbReference type="PANTHER" id="PTHR43264:SF1">
    <property type="entry name" value="INOSINE_URIDINE-PREFERRING NUCLEOSIDE HYDROLASE DOMAIN-CONTAINING PROTEIN"/>
    <property type="match status" value="1"/>
</dbReference>
<dbReference type="GO" id="GO:0016799">
    <property type="term" value="F:hydrolase activity, hydrolyzing N-glycosyl compounds"/>
    <property type="evidence" value="ECO:0007669"/>
    <property type="project" value="InterPro"/>
</dbReference>
<comment type="caution">
    <text evidence="1">The sequence shown here is derived from an EMBL/GenBank/DDBJ whole genome shotgun (WGS) entry which is preliminary data.</text>
</comment>
<dbReference type="PANTHER" id="PTHR43264">
    <property type="match status" value="1"/>
</dbReference>
<gene>
    <name evidence="1" type="ORF">BJP37_17225</name>
</gene>
<dbReference type="SUPFAM" id="SSF53590">
    <property type="entry name" value="Nucleoside hydrolase"/>
    <property type="match status" value="1"/>
</dbReference>
<dbReference type="PROSITE" id="PS51257">
    <property type="entry name" value="PROKAR_LIPOPROTEIN"/>
    <property type="match status" value="1"/>
</dbReference>
<keyword evidence="1" id="KW-0378">Hydrolase</keyword>
<dbReference type="RefSeq" id="WP_075900775.1">
    <property type="nucleotide sequence ID" value="NZ_MKZS01000001.1"/>
</dbReference>
<name>A0A1U7N3G3_9CYAN</name>
<dbReference type="InterPro" id="IPR036452">
    <property type="entry name" value="Ribo_hydro-like"/>
</dbReference>
<proteinExistence type="predicted"/>
<dbReference type="Gene3D" id="3.90.245.10">
    <property type="entry name" value="Ribonucleoside hydrolase-like"/>
    <property type="match status" value="1"/>
</dbReference>
<dbReference type="Proteomes" id="UP000186657">
    <property type="component" value="Unassembled WGS sequence"/>
</dbReference>
<organism evidence="1 2">
    <name type="scientific">Moorena bouillonii PNG</name>
    <dbReference type="NCBI Taxonomy" id="568701"/>
    <lineage>
        <taxon>Bacteria</taxon>
        <taxon>Bacillati</taxon>
        <taxon>Cyanobacteriota</taxon>
        <taxon>Cyanophyceae</taxon>
        <taxon>Coleofasciculales</taxon>
        <taxon>Coleofasciculaceae</taxon>
        <taxon>Moorena</taxon>
    </lineage>
</organism>
<evidence type="ECO:0000313" key="1">
    <source>
        <dbReference type="EMBL" id="OLT60493.1"/>
    </source>
</evidence>
<reference evidence="1 2" key="1">
    <citation type="submission" date="2016-10" db="EMBL/GenBank/DDBJ databases">
        <title>Comparative genomics uncovers the prolific and rare metabolic potential of the cyanobacterial genus Moorea.</title>
        <authorList>
            <person name="Leao T."/>
            <person name="Castelao G."/>
            <person name="Korobeynikov A."/>
            <person name="Monroe E.A."/>
            <person name="Podell S."/>
            <person name="Glukhov E."/>
            <person name="Allen E."/>
            <person name="Gerwick W.H."/>
            <person name="Gerwick L."/>
        </authorList>
    </citation>
    <scope>NUCLEOTIDE SEQUENCE [LARGE SCALE GENOMIC DNA]</scope>
    <source>
        <strain evidence="1 2">PNG5-198</strain>
    </source>
</reference>
<protein>
    <submittedName>
        <fullName evidence="1">Nucleoside hydrolase</fullName>
    </submittedName>
</protein>
<accession>A0A1U7N3G3</accession>
<evidence type="ECO:0000313" key="2">
    <source>
        <dbReference type="Proteomes" id="UP000186657"/>
    </source>
</evidence>
<dbReference type="AlphaFoldDB" id="A0A1U7N3G3"/>
<dbReference type="EMBL" id="MKZS01000001">
    <property type="protein sequence ID" value="OLT60493.1"/>
    <property type="molecule type" value="Genomic_DNA"/>
</dbReference>
<sequence length="367" mass="41281">MSAKSHKTDYKNRKSLFLEINFLFILIVITSCSDFKENPQGEISDEISKKAVKVIFDTDMGSDCDDVGALALLHQYANQNKTEIVGCIYSSGKIPYGAGVVDAINHYYNRPNIPIGAAFDTLVGDKVDKMSAEKLAKDTAAFGHTIVHNFDAIEQTVLNRQLLAEQEDNSIVYITIGHTKGLHDLLISKPDSISPLSGEELITRKISHWVALGALGANNTEGDRKKDWNFFFNNTAQYTEYLVNNFPKPIYFVNGGSKVMTGKSLETTPKGNIVRQAYTDWLAWYDGKKLEDQRPSWDLVTVYFAIEGKGEYFELEVKGRLDFDANSGCVWKSTEEDFNQFYVSQRPDTDMKFADYLNKLIALPPKN</sequence>
<keyword evidence="2" id="KW-1185">Reference proteome</keyword>